<dbReference type="SUPFAM" id="SSF103088">
    <property type="entry name" value="OmpA-like"/>
    <property type="match status" value="1"/>
</dbReference>
<dbReference type="Pfam" id="PF00691">
    <property type="entry name" value="OmpA"/>
    <property type="match status" value="1"/>
</dbReference>
<dbReference type="STRING" id="171383.AKJ31_18310"/>
<dbReference type="Proteomes" id="UP000037530">
    <property type="component" value="Unassembled WGS sequence"/>
</dbReference>
<sequence length="204" mass="22615">MNKLSFSLLLGAIVACSPSFAEDEYDYVATPVPEQIADLEDQDDDGVINARDLCPDTPLGAEVDNDGCGTYVKSSDKMNLHILFANDSSQIHSVFMKQIQEMSRFLKAYPSTSIELRGYASKVGRADYNMALSKRRAEAVERQLLNYGIEPRRVTIVGYGDTNVEGIVDDESTHASNRKVVATVVGYKGHVKEEWTIFTKIPNL</sequence>
<dbReference type="GO" id="GO:0009279">
    <property type="term" value="C:cell outer membrane"/>
    <property type="evidence" value="ECO:0007669"/>
    <property type="project" value="UniProtKB-SubCell"/>
</dbReference>
<keyword evidence="3" id="KW-0998">Cell outer membrane</keyword>
<dbReference type="OrthoDB" id="9805832at2"/>
<protein>
    <recommendedName>
        <fullName evidence="6">OmpA-like domain-containing protein</fullName>
    </recommendedName>
</protein>
<evidence type="ECO:0000313" key="7">
    <source>
        <dbReference type="EMBL" id="KOO06442.1"/>
    </source>
</evidence>
<dbReference type="EMBL" id="LHPI01000019">
    <property type="protein sequence ID" value="KOO06442.1"/>
    <property type="molecule type" value="Genomic_DNA"/>
</dbReference>
<evidence type="ECO:0000313" key="8">
    <source>
        <dbReference type="Proteomes" id="UP000037530"/>
    </source>
</evidence>
<reference evidence="8" key="1">
    <citation type="submission" date="2015-08" db="EMBL/GenBank/DDBJ databases">
        <title>Vibrio galatheae sp. nov., a novel member of the Vibrionaceae family isolated from the Solomon Islands.</title>
        <authorList>
            <person name="Giubergia S."/>
            <person name="Machado H."/>
            <person name="Mateiu R.V."/>
            <person name="Gram L."/>
        </authorList>
    </citation>
    <scope>NUCLEOTIDE SEQUENCE [LARGE SCALE GENOMIC DNA]</scope>
    <source>
        <strain evidence="8">DSM 19134</strain>
    </source>
</reference>
<name>A0A0M0HX78_9VIBR</name>
<gene>
    <name evidence="7" type="ORF">AKJ31_18310</name>
</gene>
<dbReference type="PANTHER" id="PTHR30329:SF21">
    <property type="entry name" value="LIPOPROTEIN YIAD-RELATED"/>
    <property type="match status" value="1"/>
</dbReference>
<dbReference type="PATRIC" id="fig|171383.3.peg.3742"/>
<dbReference type="PROSITE" id="PS51123">
    <property type="entry name" value="OMPA_2"/>
    <property type="match status" value="1"/>
</dbReference>
<dbReference type="PANTHER" id="PTHR30329">
    <property type="entry name" value="STATOR ELEMENT OF FLAGELLAR MOTOR COMPLEX"/>
    <property type="match status" value="1"/>
</dbReference>
<dbReference type="PRINTS" id="PR01021">
    <property type="entry name" value="OMPADOMAIN"/>
</dbReference>
<evidence type="ECO:0000256" key="4">
    <source>
        <dbReference type="PROSITE-ProRule" id="PRU00473"/>
    </source>
</evidence>
<feature type="domain" description="OmpA-like" evidence="6">
    <location>
        <begin position="71"/>
        <end position="188"/>
    </location>
</feature>
<dbReference type="RefSeq" id="WP_053410519.1">
    <property type="nucleotide sequence ID" value="NZ_DAIPHI010000123.1"/>
</dbReference>
<keyword evidence="2 4" id="KW-0472">Membrane</keyword>
<dbReference type="InterPro" id="IPR036737">
    <property type="entry name" value="OmpA-like_sf"/>
</dbReference>
<dbReference type="Gene3D" id="3.30.1330.60">
    <property type="entry name" value="OmpA-like domain"/>
    <property type="match status" value="1"/>
</dbReference>
<dbReference type="InterPro" id="IPR006664">
    <property type="entry name" value="OMP_bac"/>
</dbReference>
<comment type="caution">
    <text evidence="7">The sequence shown here is derived from an EMBL/GenBank/DDBJ whole genome shotgun (WGS) entry which is preliminary data.</text>
</comment>
<accession>A0A0M0HX78</accession>
<dbReference type="InterPro" id="IPR050330">
    <property type="entry name" value="Bact_OuterMem_StrucFunc"/>
</dbReference>
<feature type="chain" id="PRO_5005600446" description="OmpA-like domain-containing protein" evidence="5">
    <location>
        <begin position="22"/>
        <end position="204"/>
    </location>
</feature>
<dbReference type="PROSITE" id="PS51257">
    <property type="entry name" value="PROKAR_LIPOPROTEIN"/>
    <property type="match status" value="1"/>
</dbReference>
<dbReference type="InterPro" id="IPR006665">
    <property type="entry name" value="OmpA-like"/>
</dbReference>
<feature type="signal peptide" evidence="5">
    <location>
        <begin position="1"/>
        <end position="21"/>
    </location>
</feature>
<keyword evidence="5" id="KW-0732">Signal</keyword>
<evidence type="ECO:0000256" key="2">
    <source>
        <dbReference type="ARBA" id="ARBA00023136"/>
    </source>
</evidence>
<proteinExistence type="predicted"/>
<dbReference type="AlphaFoldDB" id="A0A0M0HX78"/>
<organism evidence="7 8">
    <name type="scientific">Vibrio hepatarius</name>
    <dbReference type="NCBI Taxonomy" id="171383"/>
    <lineage>
        <taxon>Bacteria</taxon>
        <taxon>Pseudomonadati</taxon>
        <taxon>Pseudomonadota</taxon>
        <taxon>Gammaproteobacteria</taxon>
        <taxon>Vibrionales</taxon>
        <taxon>Vibrionaceae</taxon>
        <taxon>Vibrio</taxon>
        <taxon>Vibrio oreintalis group</taxon>
    </lineage>
</organism>
<dbReference type="CDD" id="cd07185">
    <property type="entry name" value="OmpA_C-like"/>
    <property type="match status" value="1"/>
</dbReference>
<comment type="subcellular location">
    <subcellularLocation>
        <location evidence="1">Cell outer membrane</location>
    </subcellularLocation>
</comment>
<evidence type="ECO:0000256" key="3">
    <source>
        <dbReference type="ARBA" id="ARBA00023237"/>
    </source>
</evidence>
<evidence type="ECO:0000256" key="1">
    <source>
        <dbReference type="ARBA" id="ARBA00004442"/>
    </source>
</evidence>
<keyword evidence="8" id="KW-1185">Reference proteome</keyword>
<evidence type="ECO:0000256" key="5">
    <source>
        <dbReference type="SAM" id="SignalP"/>
    </source>
</evidence>
<evidence type="ECO:0000259" key="6">
    <source>
        <dbReference type="PROSITE" id="PS51123"/>
    </source>
</evidence>